<dbReference type="AlphaFoldDB" id="A0A3E4UKZ0"/>
<evidence type="ECO:0000313" key="1">
    <source>
        <dbReference type="EMBL" id="RGM11224.1"/>
    </source>
</evidence>
<name>A0A3E4UKZ0_BACSE</name>
<proteinExistence type="predicted"/>
<gene>
    <name evidence="1" type="ORF">DXC34_13815</name>
</gene>
<dbReference type="EMBL" id="QSSV01000019">
    <property type="protein sequence ID" value="RGM11224.1"/>
    <property type="molecule type" value="Genomic_DNA"/>
</dbReference>
<sequence>MKDQKSLLAKCLHNDIPAIVFQGSDSCAMEILQAAEKIYSKNGCSPEFLKDFHENVVENFKAYQQENQSEIKLPDLTPSEKEAFYIFQEKKFTDFPAPIKDFERYLKGNGFSQINENTVSHGKYIICDEKEWNGITAQNGDYNFAINHNKETEQISYFLFSNDRNYPERIGDYNSLKACFFDIMAKHPLFAQKTSLIPIIEAYRNTGYKNIANAIERYSINIETTFISGESKYTIKDIEIQSCGAKRMTVDLTISQKDNKPITETHNYRILDKSTGRVEPLNVGNIDLEKQSPEALKKLLSGQQTEITSKPGITQMMGLSKSPAGWTLQVGKQTFNTVDSSVEF</sequence>
<comment type="caution">
    <text evidence="1">The sequence shown here is derived from an EMBL/GenBank/DDBJ whole genome shotgun (WGS) entry which is preliminary data.</text>
</comment>
<protein>
    <submittedName>
        <fullName evidence="1">Uncharacterized protein</fullName>
    </submittedName>
</protein>
<dbReference type="Proteomes" id="UP000261223">
    <property type="component" value="Unassembled WGS sequence"/>
</dbReference>
<dbReference type="RefSeq" id="WP_117742226.1">
    <property type="nucleotide sequence ID" value="NZ_QSSV01000019.1"/>
</dbReference>
<reference evidence="1 2" key="1">
    <citation type="submission" date="2018-08" db="EMBL/GenBank/DDBJ databases">
        <title>A genome reference for cultivated species of the human gut microbiota.</title>
        <authorList>
            <person name="Zou Y."/>
            <person name="Xue W."/>
            <person name="Luo G."/>
        </authorList>
    </citation>
    <scope>NUCLEOTIDE SEQUENCE [LARGE SCALE GENOMIC DNA]</scope>
    <source>
        <strain evidence="1 2">TF03-6</strain>
    </source>
</reference>
<organism evidence="1 2">
    <name type="scientific">Bacteroides stercoris</name>
    <dbReference type="NCBI Taxonomy" id="46506"/>
    <lineage>
        <taxon>Bacteria</taxon>
        <taxon>Pseudomonadati</taxon>
        <taxon>Bacteroidota</taxon>
        <taxon>Bacteroidia</taxon>
        <taxon>Bacteroidales</taxon>
        <taxon>Bacteroidaceae</taxon>
        <taxon>Bacteroides</taxon>
    </lineage>
</organism>
<evidence type="ECO:0000313" key="2">
    <source>
        <dbReference type="Proteomes" id="UP000261223"/>
    </source>
</evidence>
<accession>A0A3E4UKZ0</accession>